<evidence type="ECO:0000313" key="1">
    <source>
        <dbReference type="EMBL" id="KAK8216723.1"/>
    </source>
</evidence>
<reference evidence="1" key="1">
    <citation type="submission" date="2024-02" db="EMBL/GenBank/DDBJ databases">
        <title>Metagenome Assembled Genome of Zalaria obscura JY119.</title>
        <authorList>
            <person name="Vighnesh L."/>
            <person name="Jagadeeshwari U."/>
            <person name="Venkata Ramana C."/>
            <person name="Sasikala C."/>
        </authorList>
    </citation>
    <scope>NUCLEOTIDE SEQUENCE</scope>
    <source>
        <strain evidence="1">JY119</strain>
    </source>
</reference>
<accession>A0ACC3SK62</accession>
<protein>
    <submittedName>
        <fullName evidence="1">Uncharacterized protein</fullName>
    </submittedName>
</protein>
<name>A0ACC3SK62_9PEZI</name>
<keyword evidence="2" id="KW-1185">Reference proteome</keyword>
<dbReference type="EMBL" id="JAMKPW020000007">
    <property type="protein sequence ID" value="KAK8216723.1"/>
    <property type="molecule type" value="Genomic_DNA"/>
</dbReference>
<proteinExistence type="predicted"/>
<dbReference type="Proteomes" id="UP001320706">
    <property type="component" value="Unassembled WGS sequence"/>
</dbReference>
<organism evidence="1 2">
    <name type="scientific">Zalaria obscura</name>
    <dbReference type="NCBI Taxonomy" id="2024903"/>
    <lineage>
        <taxon>Eukaryota</taxon>
        <taxon>Fungi</taxon>
        <taxon>Dikarya</taxon>
        <taxon>Ascomycota</taxon>
        <taxon>Pezizomycotina</taxon>
        <taxon>Dothideomycetes</taxon>
        <taxon>Dothideomycetidae</taxon>
        <taxon>Dothideales</taxon>
        <taxon>Zalariaceae</taxon>
        <taxon>Zalaria</taxon>
    </lineage>
</organism>
<sequence length="1222" mass="138237">MATHFVDAHVAQSTIKAHNQRTSLSKPFTQFFPILAEESYDQYEQPPAKRRRIDSETDGDTPSLRSEVPVVQVVVRLHLSEADDGTALTEVGGANLQKTAEIEVRAVESLDGGRVRFMLAGPQTGICLSFETESEFDLGAVEELTRLAFLDKRARKSRREHVVRPLCQLRRLNGSNGQAFALDCRVFWRDGASLFGPLGSRSGEEAGLLWKHFSPPTSVASHPWTPQEFYDSVYAPPINQSIPHALDAPILDSDLYPFQKRAVRWMLEREGLRFHDGELQRANRLSDDNEAAFSSFVAMKDALGNECFVSHLQGVIASRQYLEGLNYPKGGILAEEMGLGKTCELIALSCLNKRPVPMKSEWSTDSTVAPQHDLIPSRATLIVTPPTILQQWKDELNRHAPSLAVLDYKGISASLKRQTDEQNLLDDFSTKDVVLTTYNVLAREVHFAVDPPDRNLRQRKNKIVRRRSPLVRMHWWRVCLDEAQQVESGVSAAARVAALLPREHAWAVSGTPLRKDVQDLHGLLIFLGYYPFCDSTAIWSRLIGPYRDDFKALFGRIALRHTKDKIRQELRLPPQKRVVITIPFNAVEEQNYRSLFEEMCEDCGCSPDGGPLHEDWDPNSPLLMEKMRTWLVRLRQTCLHPQVGGRNRRALGRGAGPLRTVAEVLEVMIEQNEVATRTEARALILNQLLCAHIVGNDGSDEHRSEKALELYRKALQASEELAEECRRQLAAAEAAEDIPGISRQAHDEDTDEDESPDHSAKLRYRSNLRSALELQHACAFFTGTAYYQIKSNEKITDPESERFHELEGLEASHYDAAKAIRKELLQENSGKAEKLMRKIPHGETQGALTQVQEVPNLSRSGGIENRKIIERLAELRNILNAQGRHIESWRGKIVDLILRPLVDEDEGKETTGEEYEDSTKQMDTLYAYIDAFRAIVADRSTCLTGQTAPLIDHEMNVLARDAQEDKGHDPKLLLELLSLRNDLKQKGDLISIRGLMHEIRGLETAVQFQEGTARSNAEIHILQGQMAKLQSIQKLETKTMAGLEKEVELFRATMNQRLEFYRQLQHISDTVAPYREELDPELDRTALEGATTKEEAMKKSLAALRTKHRFLLHLREESSSQEGPKICVICQCSFEQGVLTVCGHQYCKECIQHWWSQHRTCPVCKRHLSHADFHPITYKPQELRAQEETRKYDPGASNLLELDLEHSLPDRAGALLLSTERA</sequence>
<comment type="caution">
    <text evidence="1">The sequence shown here is derived from an EMBL/GenBank/DDBJ whole genome shotgun (WGS) entry which is preliminary data.</text>
</comment>
<gene>
    <name evidence="1" type="ORF">M8818_001686</name>
</gene>
<evidence type="ECO:0000313" key="2">
    <source>
        <dbReference type="Proteomes" id="UP001320706"/>
    </source>
</evidence>